<sequence length="66" mass="7599">MTQEASKHEIMGKSLVCPVCDHDEFWTRETLMNTAGASFLGFDWANKAAKNYVCNQCGYVFWFLKK</sequence>
<name>A0ABS2NT37_9FIRM</name>
<dbReference type="Proteomes" id="UP001314796">
    <property type="component" value="Unassembled WGS sequence"/>
</dbReference>
<dbReference type="EMBL" id="JAFBEE010000022">
    <property type="protein sequence ID" value="MBM7616032.1"/>
    <property type="molecule type" value="Genomic_DNA"/>
</dbReference>
<evidence type="ECO:0000313" key="2">
    <source>
        <dbReference type="Proteomes" id="UP001314796"/>
    </source>
</evidence>
<keyword evidence="2" id="KW-1185">Reference proteome</keyword>
<reference evidence="1 2" key="1">
    <citation type="submission" date="2021-01" db="EMBL/GenBank/DDBJ databases">
        <title>Genomic Encyclopedia of Type Strains, Phase IV (KMG-IV): sequencing the most valuable type-strain genomes for metagenomic binning, comparative biology and taxonomic classification.</title>
        <authorList>
            <person name="Goeker M."/>
        </authorList>
    </citation>
    <scope>NUCLEOTIDE SEQUENCE [LARGE SCALE GENOMIC DNA]</scope>
    <source>
        <strain evidence="1 2">DSM 25890</strain>
    </source>
</reference>
<accession>A0ABS2NT37</accession>
<evidence type="ECO:0000313" key="1">
    <source>
        <dbReference type="EMBL" id="MBM7616032.1"/>
    </source>
</evidence>
<proteinExistence type="predicted"/>
<comment type="caution">
    <text evidence="1">The sequence shown here is derived from an EMBL/GenBank/DDBJ whole genome shotgun (WGS) entry which is preliminary data.</text>
</comment>
<protein>
    <submittedName>
        <fullName evidence="1">Nucleic-acid-binding Zn-ribbon protein</fullName>
    </submittedName>
</protein>
<gene>
    <name evidence="1" type="ORF">JOC73_002608</name>
</gene>
<organism evidence="1 2">
    <name type="scientific">Alkaliphilus hydrothermalis</name>
    <dbReference type="NCBI Taxonomy" id="1482730"/>
    <lineage>
        <taxon>Bacteria</taxon>
        <taxon>Bacillati</taxon>
        <taxon>Bacillota</taxon>
        <taxon>Clostridia</taxon>
        <taxon>Peptostreptococcales</taxon>
        <taxon>Natronincolaceae</taxon>
        <taxon>Alkaliphilus</taxon>
    </lineage>
</organism>
<dbReference type="RefSeq" id="WP_204403856.1">
    <property type="nucleotide sequence ID" value="NZ_JAFBEE010000022.1"/>
</dbReference>